<dbReference type="STRING" id="471704.A0A151JCZ4"/>
<dbReference type="PANTHER" id="PTHR21301">
    <property type="entry name" value="REVERSE TRANSCRIPTASE"/>
    <property type="match status" value="1"/>
</dbReference>
<feature type="non-terminal residue" evidence="1">
    <location>
        <position position="1"/>
    </location>
</feature>
<evidence type="ECO:0000313" key="2">
    <source>
        <dbReference type="Proteomes" id="UP000078492"/>
    </source>
</evidence>
<dbReference type="CDD" id="cd10442">
    <property type="entry name" value="GIY-YIG_PLEs"/>
    <property type="match status" value="1"/>
</dbReference>
<protein>
    <recommendedName>
        <fullName evidence="3">GIY-YIG domain-containing protein</fullName>
    </recommendedName>
</protein>
<dbReference type="Proteomes" id="UP000078492">
    <property type="component" value="Unassembled WGS sequence"/>
</dbReference>
<dbReference type="PANTHER" id="PTHR21301:SF10">
    <property type="entry name" value="REVERSE TRANSCRIPTASE DOMAIN-CONTAINING PROTEIN"/>
    <property type="match status" value="1"/>
</dbReference>
<dbReference type="InterPro" id="IPR035901">
    <property type="entry name" value="GIY-YIG_endonuc_sf"/>
</dbReference>
<gene>
    <name evidence="1" type="ORF">ALC57_04081</name>
</gene>
<dbReference type="EMBL" id="KQ979033">
    <property type="protein sequence ID" value="KYN23497.1"/>
    <property type="molecule type" value="Genomic_DNA"/>
</dbReference>
<proteinExistence type="predicted"/>
<reference evidence="1 2" key="1">
    <citation type="submission" date="2015-09" db="EMBL/GenBank/DDBJ databases">
        <title>Trachymyrmex cornetzi WGS genome.</title>
        <authorList>
            <person name="Nygaard S."/>
            <person name="Hu H."/>
            <person name="Boomsma J."/>
            <person name="Zhang G."/>
        </authorList>
    </citation>
    <scope>NUCLEOTIDE SEQUENCE [LARGE SCALE GENOMIC DNA]</scope>
    <source>
        <strain evidence="1">Tcor2-1</strain>
        <tissue evidence="1">Whole body</tissue>
    </source>
</reference>
<dbReference type="Gene3D" id="3.40.1440.10">
    <property type="entry name" value="GIY-YIG endonuclease"/>
    <property type="match status" value="1"/>
</dbReference>
<sequence>IFNVISERLRSLLHGKTLKQNIENEFCTDDTRKMWFLFPYVTKVSDKFRNIIKDFNVNLAFFSLNKFNCFIKTYKDPVPILAKRNVVYKINCNDCDASYVGQTKRTVKTRITEHRNDIRKTNSNHSVITEHRLNFNHDFDWDNVEIMDNERFLYKRRIAEMVHIQLQKNGLNSQSDTEFLHHAYISILNDLN</sequence>
<organism evidence="1 2">
    <name type="scientific">Trachymyrmex cornetzi</name>
    <dbReference type="NCBI Taxonomy" id="471704"/>
    <lineage>
        <taxon>Eukaryota</taxon>
        <taxon>Metazoa</taxon>
        <taxon>Ecdysozoa</taxon>
        <taxon>Arthropoda</taxon>
        <taxon>Hexapoda</taxon>
        <taxon>Insecta</taxon>
        <taxon>Pterygota</taxon>
        <taxon>Neoptera</taxon>
        <taxon>Endopterygota</taxon>
        <taxon>Hymenoptera</taxon>
        <taxon>Apocrita</taxon>
        <taxon>Aculeata</taxon>
        <taxon>Formicoidea</taxon>
        <taxon>Formicidae</taxon>
        <taxon>Myrmicinae</taxon>
        <taxon>Trachymyrmex</taxon>
    </lineage>
</organism>
<dbReference type="AlphaFoldDB" id="A0A151JCZ4"/>
<evidence type="ECO:0000313" key="1">
    <source>
        <dbReference type="EMBL" id="KYN23497.1"/>
    </source>
</evidence>
<keyword evidence="2" id="KW-1185">Reference proteome</keyword>
<accession>A0A151JCZ4</accession>
<evidence type="ECO:0008006" key="3">
    <source>
        <dbReference type="Google" id="ProtNLM"/>
    </source>
</evidence>
<name>A0A151JCZ4_9HYME</name>
<dbReference type="SUPFAM" id="SSF82771">
    <property type="entry name" value="GIY-YIG endonuclease"/>
    <property type="match status" value="1"/>
</dbReference>